<feature type="compositionally biased region" description="Low complexity" evidence="5">
    <location>
        <begin position="497"/>
        <end position="521"/>
    </location>
</feature>
<evidence type="ECO:0000256" key="3">
    <source>
        <dbReference type="ARBA" id="ARBA00022771"/>
    </source>
</evidence>
<dbReference type="Proteomes" id="UP000807353">
    <property type="component" value="Unassembled WGS sequence"/>
</dbReference>
<evidence type="ECO:0000256" key="2">
    <source>
        <dbReference type="ARBA" id="ARBA00022737"/>
    </source>
</evidence>
<keyword evidence="1" id="KW-0479">Metal-binding</keyword>
<name>A0A9P5Y235_9AGAR</name>
<accession>A0A9P5Y235</accession>
<feature type="compositionally biased region" description="Low complexity" evidence="5">
    <location>
        <begin position="101"/>
        <end position="118"/>
    </location>
</feature>
<reference evidence="6" key="1">
    <citation type="submission" date="2020-11" db="EMBL/GenBank/DDBJ databases">
        <authorList>
            <consortium name="DOE Joint Genome Institute"/>
            <person name="Ahrendt S."/>
            <person name="Riley R."/>
            <person name="Andreopoulos W."/>
            <person name="Labutti K."/>
            <person name="Pangilinan J."/>
            <person name="Ruiz-Duenas F.J."/>
            <person name="Barrasa J.M."/>
            <person name="Sanchez-Garcia M."/>
            <person name="Camarero S."/>
            <person name="Miyauchi S."/>
            <person name="Serrano A."/>
            <person name="Linde D."/>
            <person name="Babiker R."/>
            <person name="Drula E."/>
            <person name="Ayuso-Fernandez I."/>
            <person name="Pacheco R."/>
            <person name="Padilla G."/>
            <person name="Ferreira P."/>
            <person name="Barriuso J."/>
            <person name="Kellner H."/>
            <person name="Castanera R."/>
            <person name="Alfaro M."/>
            <person name="Ramirez L."/>
            <person name="Pisabarro A.G."/>
            <person name="Kuo A."/>
            <person name="Tritt A."/>
            <person name="Lipzen A."/>
            <person name="He G."/>
            <person name="Yan M."/>
            <person name="Ng V."/>
            <person name="Cullen D."/>
            <person name="Martin F."/>
            <person name="Rosso M.-N."/>
            <person name="Henrissat B."/>
            <person name="Hibbett D."/>
            <person name="Martinez A.T."/>
            <person name="Grigoriev I.V."/>
        </authorList>
    </citation>
    <scope>NUCLEOTIDE SEQUENCE</scope>
    <source>
        <strain evidence="6">CBS 247.69</strain>
    </source>
</reference>
<proteinExistence type="predicted"/>
<evidence type="ECO:0000256" key="4">
    <source>
        <dbReference type="ARBA" id="ARBA00022833"/>
    </source>
</evidence>
<dbReference type="AlphaFoldDB" id="A0A9P5Y235"/>
<evidence type="ECO:0000313" key="6">
    <source>
        <dbReference type="EMBL" id="KAF9459971.1"/>
    </source>
</evidence>
<gene>
    <name evidence="6" type="ORF">BDZ94DRAFT_958033</name>
</gene>
<feature type="region of interest" description="Disordered" evidence="5">
    <location>
        <begin position="310"/>
        <end position="333"/>
    </location>
</feature>
<dbReference type="OrthoDB" id="3269380at2759"/>
<dbReference type="InterPro" id="IPR051580">
    <property type="entry name" value="ZnF-Chromatin_assoc"/>
</dbReference>
<dbReference type="PANTHER" id="PTHR23057:SF0">
    <property type="entry name" value="JUXTAPOSED WITH ANOTHER ZINC FINGER PROTEIN 1"/>
    <property type="match status" value="1"/>
</dbReference>
<feature type="region of interest" description="Disordered" evidence="5">
    <location>
        <begin position="555"/>
        <end position="657"/>
    </location>
</feature>
<keyword evidence="2" id="KW-0677">Repeat</keyword>
<dbReference type="GO" id="GO:0008270">
    <property type="term" value="F:zinc ion binding"/>
    <property type="evidence" value="ECO:0007669"/>
    <property type="project" value="UniProtKB-KW"/>
</dbReference>
<feature type="compositionally biased region" description="Low complexity" evidence="5">
    <location>
        <begin position="243"/>
        <end position="254"/>
    </location>
</feature>
<feature type="region of interest" description="Disordered" evidence="5">
    <location>
        <begin position="469"/>
        <end position="538"/>
    </location>
</feature>
<keyword evidence="3" id="KW-0863">Zinc-finger</keyword>
<keyword evidence="4" id="KW-0862">Zinc</keyword>
<feature type="compositionally biased region" description="Low complexity" evidence="5">
    <location>
        <begin position="555"/>
        <end position="609"/>
    </location>
</feature>
<feature type="region of interest" description="Disordered" evidence="5">
    <location>
        <begin position="416"/>
        <end position="442"/>
    </location>
</feature>
<comment type="caution">
    <text evidence="6">The sequence shown here is derived from an EMBL/GenBank/DDBJ whole genome shotgun (WGS) entry which is preliminary data.</text>
</comment>
<dbReference type="PANTHER" id="PTHR23057">
    <property type="entry name" value="JUXTAPOSED WITH ANOTHER ZINC FINGER PROTEIN 1"/>
    <property type="match status" value="1"/>
</dbReference>
<feature type="compositionally biased region" description="Polar residues" evidence="5">
    <location>
        <begin position="644"/>
        <end position="657"/>
    </location>
</feature>
<keyword evidence="7" id="KW-1185">Reference proteome</keyword>
<feature type="region of interest" description="Disordered" evidence="5">
    <location>
        <begin position="243"/>
        <end position="286"/>
    </location>
</feature>
<sequence length="657" mass="70236">MSMSCWSASSPLHDMHMDIEVESVSSLEREFCSNFTCCGEVHADLHALIAHHEAGPAHAHPHVRLRLRLAAAPQPPTAPTAQFRPQQLHSDVPTTTPPSPTSSSSSSSSSTCSSQPDSPITPFDSPLHNTTESRSKNPVNVLPDDLLPELEYPTYEHCYHAAIATENTSTSALFSRPDAPDMNPFVPAPEHEHGYGHQQNAAMDPQTHMQPESAVCTTHPLSPLPGSPATFILSSCFAREPSISSGSSSSAVSPSPSPSPSPAMVLSPAESLRAGTKRKAEGEHEVYGGAGRERDVFRGAGQYGVTSGGAVGGSAGVKSRERRKVKERGSVGGRARVKGREKLFACPTPGCTKSYLNPNGLKYHLDKGTCVLEADISSTGKAEAVDVYPVIRETVDAYPALPITGENAAITQDAGGEDTVPECVAPSEPTPAPTPAPTLTLTPASTSVTISCSTSLELGLQYPLSPVTVQPTPAPGSGPLAVSIPTPTATPIPPLAQPQSQTQQAQSQQPQPQTQQPQHQPQLPPTQPAPGSSTPTLYQPQPLIARQRSTPFLQAQAQATKLQQQVYRPRSQHQHQSQHQAQAQPQPQYQSRSPYQAQPQAQPQKRVQGQGQGRRHGQGQGQRQQYKQAQQQPQAGGYRAMYMPTQNQAQVQQRGYR</sequence>
<organism evidence="6 7">
    <name type="scientific">Collybia nuda</name>
    <dbReference type="NCBI Taxonomy" id="64659"/>
    <lineage>
        <taxon>Eukaryota</taxon>
        <taxon>Fungi</taxon>
        <taxon>Dikarya</taxon>
        <taxon>Basidiomycota</taxon>
        <taxon>Agaricomycotina</taxon>
        <taxon>Agaricomycetes</taxon>
        <taxon>Agaricomycetidae</taxon>
        <taxon>Agaricales</taxon>
        <taxon>Tricholomatineae</taxon>
        <taxon>Clitocybaceae</taxon>
        <taxon>Collybia</taxon>
    </lineage>
</organism>
<evidence type="ECO:0000256" key="5">
    <source>
        <dbReference type="SAM" id="MobiDB-lite"/>
    </source>
</evidence>
<evidence type="ECO:0008006" key="8">
    <source>
        <dbReference type="Google" id="ProtNLM"/>
    </source>
</evidence>
<dbReference type="GO" id="GO:0005634">
    <property type="term" value="C:nucleus"/>
    <property type="evidence" value="ECO:0007669"/>
    <property type="project" value="TreeGrafter"/>
</dbReference>
<protein>
    <recommendedName>
        <fullName evidence="8">C2H2-type domain-containing protein</fullName>
    </recommendedName>
</protein>
<evidence type="ECO:0000256" key="1">
    <source>
        <dbReference type="ARBA" id="ARBA00022723"/>
    </source>
</evidence>
<dbReference type="EMBL" id="MU150307">
    <property type="protein sequence ID" value="KAF9459971.1"/>
    <property type="molecule type" value="Genomic_DNA"/>
</dbReference>
<evidence type="ECO:0000313" key="7">
    <source>
        <dbReference type="Proteomes" id="UP000807353"/>
    </source>
</evidence>
<feature type="compositionally biased region" description="Low complexity" evidence="5">
    <location>
        <begin position="621"/>
        <end position="640"/>
    </location>
</feature>
<feature type="region of interest" description="Disordered" evidence="5">
    <location>
        <begin position="73"/>
        <end position="142"/>
    </location>
</feature>